<name>A0A9D3YSK5_DREPO</name>
<evidence type="ECO:0000313" key="2">
    <source>
        <dbReference type="Proteomes" id="UP000828390"/>
    </source>
</evidence>
<evidence type="ECO:0000313" key="1">
    <source>
        <dbReference type="EMBL" id="KAH3706273.1"/>
    </source>
</evidence>
<dbReference type="AlphaFoldDB" id="A0A9D3YSK5"/>
<protein>
    <submittedName>
        <fullName evidence="1">Uncharacterized protein</fullName>
    </submittedName>
</protein>
<proteinExistence type="predicted"/>
<gene>
    <name evidence="1" type="ORF">DPMN_065658</name>
</gene>
<accession>A0A9D3YSK5</accession>
<keyword evidence="2" id="KW-1185">Reference proteome</keyword>
<organism evidence="1 2">
    <name type="scientific">Dreissena polymorpha</name>
    <name type="common">Zebra mussel</name>
    <name type="synonym">Mytilus polymorpha</name>
    <dbReference type="NCBI Taxonomy" id="45954"/>
    <lineage>
        <taxon>Eukaryota</taxon>
        <taxon>Metazoa</taxon>
        <taxon>Spiralia</taxon>
        <taxon>Lophotrochozoa</taxon>
        <taxon>Mollusca</taxon>
        <taxon>Bivalvia</taxon>
        <taxon>Autobranchia</taxon>
        <taxon>Heteroconchia</taxon>
        <taxon>Euheterodonta</taxon>
        <taxon>Imparidentia</taxon>
        <taxon>Neoheterodontei</taxon>
        <taxon>Myida</taxon>
        <taxon>Dreissenoidea</taxon>
        <taxon>Dreissenidae</taxon>
        <taxon>Dreissena</taxon>
    </lineage>
</organism>
<reference evidence="1" key="2">
    <citation type="submission" date="2020-11" db="EMBL/GenBank/DDBJ databases">
        <authorList>
            <person name="McCartney M.A."/>
            <person name="Auch B."/>
            <person name="Kono T."/>
            <person name="Mallez S."/>
            <person name="Becker A."/>
            <person name="Gohl D.M."/>
            <person name="Silverstein K.A.T."/>
            <person name="Koren S."/>
            <person name="Bechman K.B."/>
            <person name="Herman A."/>
            <person name="Abrahante J.E."/>
            <person name="Garbe J."/>
        </authorList>
    </citation>
    <scope>NUCLEOTIDE SEQUENCE</scope>
    <source>
        <strain evidence="1">Duluth1</strain>
        <tissue evidence="1">Whole animal</tissue>
    </source>
</reference>
<dbReference type="Proteomes" id="UP000828390">
    <property type="component" value="Unassembled WGS sequence"/>
</dbReference>
<dbReference type="EMBL" id="JAIWYP010000014">
    <property type="protein sequence ID" value="KAH3706273.1"/>
    <property type="molecule type" value="Genomic_DNA"/>
</dbReference>
<sequence length="65" mass="7391">MYMDIGTGLTGCFFCRFWLRSCKEEDLEAASCLGETLAVFDFLDCARIVADWHCLILATDWLVFG</sequence>
<comment type="caution">
    <text evidence="1">The sequence shown here is derived from an EMBL/GenBank/DDBJ whole genome shotgun (WGS) entry which is preliminary data.</text>
</comment>
<reference evidence="1" key="1">
    <citation type="journal article" date="2019" name="bioRxiv">
        <title>The Genome of the Zebra Mussel, Dreissena polymorpha: A Resource for Invasive Species Research.</title>
        <authorList>
            <person name="McCartney M.A."/>
            <person name="Auch B."/>
            <person name="Kono T."/>
            <person name="Mallez S."/>
            <person name="Zhang Y."/>
            <person name="Obille A."/>
            <person name="Becker A."/>
            <person name="Abrahante J.E."/>
            <person name="Garbe J."/>
            <person name="Badalamenti J.P."/>
            <person name="Herman A."/>
            <person name="Mangelson H."/>
            <person name="Liachko I."/>
            <person name="Sullivan S."/>
            <person name="Sone E.D."/>
            <person name="Koren S."/>
            <person name="Silverstein K.A.T."/>
            <person name="Beckman K.B."/>
            <person name="Gohl D.M."/>
        </authorList>
    </citation>
    <scope>NUCLEOTIDE SEQUENCE</scope>
    <source>
        <strain evidence="1">Duluth1</strain>
        <tissue evidence="1">Whole animal</tissue>
    </source>
</reference>